<reference evidence="3 4" key="1">
    <citation type="submission" date="2018-02" db="EMBL/GenBank/DDBJ databases">
        <title>The genomes of Aspergillus section Nigri reveals drivers in fungal speciation.</title>
        <authorList>
            <consortium name="DOE Joint Genome Institute"/>
            <person name="Vesth T.C."/>
            <person name="Nybo J."/>
            <person name="Theobald S."/>
            <person name="Brandl J."/>
            <person name="Frisvad J.C."/>
            <person name="Nielsen K.F."/>
            <person name="Lyhne E.K."/>
            <person name="Kogle M.E."/>
            <person name="Kuo A."/>
            <person name="Riley R."/>
            <person name="Clum A."/>
            <person name="Nolan M."/>
            <person name="Lipzen A."/>
            <person name="Salamov A."/>
            <person name="Henrissat B."/>
            <person name="Wiebenga A."/>
            <person name="De vries R.P."/>
            <person name="Grigoriev I.V."/>
            <person name="Mortensen U.H."/>
            <person name="Andersen M.R."/>
            <person name="Baker S.E."/>
        </authorList>
    </citation>
    <scope>NUCLEOTIDE SEQUENCE [LARGE SCALE GENOMIC DNA]</scope>
    <source>
        <strain evidence="3 4">CBS 115571</strain>
    </source>
</reference>
<evidence type="ECO:0000313" key="4">
    <source>
        <dbReference type="Proteomes" id="UP000249829"/>
    </source>
</evidence>
<dbReference type="InterPro" id="IPR008794">
    <property type="entry name" value="Pro_racemase_fam"/>
</dbReference>
<dbReference type="PANTHER" id="PTHR33442">
    <property type="entry name" value="TRANS-3-HYDROXY-L-PROLINE DEHYDRATASE"/>
    <property type="match status" value="1"/>
</dbReference>
<evidence type="ECO:0000313" key="3">
    <source>
        <dbReference type="EMBL" id="PYI22708.1"/>
    </source>
</evidence>
<feature type="active site" description="Proton donor" evidence="2">
    <location>
        <position position="263"/>
    </location>
</feature>
<name>A0A2V5HED4_ASPV1</name>
<dbReference type="Gene3D" id="3.10.310.10">
    <property type="entry name" value="Diaminopimelate Epimerase, Chain A, domain 1"/>
    <property type="match status" value="2"/>
</dbReference>
<dbReference type="Pfam" id="PF05544">
    <property type="entry name" value="Pro_racemase"/>
    <property type="match status" value="1"/>
</dbReference>
<dbReference type="SUPFAM" id="SSF54506">
    <property type="entry name" value="Diaminopimelate epimerase-like"/>
    <property type="match status" value="1"/>
</dbReference>
<dbReference type="SFLD" id="SFLDS00028">
    <property type="entry name" value="Proline_Racemase"/>
    <property type="match status" value="1"/>
</dbReference>
<dbReference type="STRING" id="1450538.A0A2V5HED4"/>
<evidence type="ECO:0000256" key="1">
    <source>
        <dbReference type="ARBA" id="ARBA00007529"/>
    </source>
</evidence>
<dbReference type="PANTHER" id="PTHR33442:SF5">
    <property type="entry name" value="BIFUNCTIONAL TRANS-3-HYDROXY-L-PROLINE DEHYDRATASE_2-EPIMERASE"/>
    <property type="match status" value="1"/>
</dbReference>
<dbReference type="Proteomes" id="UP000249829">
    <property type="component" value="Unassembled WGS sequence"/>
</dbReference>
<proteinExistence type="inferred from homology"/>
<sequence length="357" mass="38424">MHFKRTISIVDCHCAGEVGDVIVGGVLDPPNCSTMYEKLAHFRDHEDHIRQLLLNEPRGRPAMCMNLVLPPCNPKADAGFLIMESEEYPPMSGGNLICTTTVLLDTGMVAMQEPVTELLLDTAAGPVAVTADCANGKCTAVAFHNVPSFVFVLDLPVEVPGLGTVSVDIAWGGMIYAIVDATKIAGGLKIENRNGPKLIEFGERIKQAVQQSDFVPVHPDNPQIRGVSILEFTEPLTGSASTGDLTAVNTVVVSPGRFDRCPCGTGSSARMAVMHARGQLQVGEKFQHRSIIGSTFECWIEGTTRVGQYEAVLPVVKGSAWITGFRQVGLDPTDPFPVGFRVGDQWHVADDARISKD</sequence>
<accession>A0A2V5HED4</accession>
<comment type="similarity">
    <text evidence="1">Belongs to the proline racemase family.</text>
</comment>
<evidence type="ECO:0000256" key="2">
    <source>
        <dbReference type="PIRSR" id="PIRSR029792-1"/>
    </source>
</evidence>
<dbReference type="PIRSF" id="PIRSF029792">
    <property type="entry name" value="Pro_racemase"/>
    <property type="match status" value="1"/>
</dbReference>
<dbReference type="GO" id="GO:0047580">
    <property type="term" value="F:4-hydroxyproline epimerase activity"/>
    <property type="evidence" value="ECO:0007669"/>
    <property type="project" value="TreeGrafter"/>
</dbReference>
<dbReference type="EMBL" id="KZ825109">
    <property type="protein sequence ID" value="PYI22708.1"/>
    <property type="molecule type" value="Genomic_DNA"/>
</dbReference>
<dbReference type="AlphaFoldDB" id="A0A2V5HED4"/>
<keyword evidence="4" id="KW-1185">Reference proteome</keyword>
<protein>
    <submittedName>
        <fullName evidence="3">Proline racemase</fullName>
    </submittedName>
</protein>
<dbReference type="FunFam" id="3.10.310.10:FF:000005">
    <property type="entry name" value="Proline racemase"/>
    <property type="match status" value="1"/>
</dbReference>
<feature type="active site" description="Proton acceptor" evidence="2">
    <location>
        <position position="92"/>
    </location>
</feature>
<gene>
    <name evidence="3" type="ORF">BO99DRAFT_258457</name>
</gene>
<organism evidence="3 4">
    <name type="scientific">Aspergillus violaceofuscus (strain CBS 115571)</name>
    <dbReference type="NCBI Taxonomy" id="1450538"/>
    <lineage>
        <taxon>Eukaryota</taxon>
        <taxon>Fungi</taxon>
        <taxon>Dikarya</taxon>
        <taxon>Ascomycota</taxon>
        <taxon>Pezizomycotina</taxon>
        <taxon>Eurotiomycetes</taxon>
        <taxon>Eurotiomycetidae</taxon>
        <taxon>Eurotiales</taxon>
        <taxon>Aspergillaceae</taxon>
        <taxon>Aspergillus</taxon>
    </lineage>
</organism>
<dbReference type="OMA" id="GRPAMCM"/>